<proteinExistence type="predicted"/>
<evidence type="ECO:0000313" key="2">
    <source>
        <dbReference type="Proteomes" id="UP000005387"/>
    </source>
</evidence>
<protein>
    <submittedName>
        <fullName evidence="1">Uncharacterized protein</fullName>
    </submittedName>
</protein>
<dbReference type="EMBL" id="AEDD01000010">
    <property type="protein sequence ID" value="EFM09481.1"/>
    <property type="molecule type" value="Genomic_DNA"/>
</dbReference>
<accession>E0ID26</accession>
<gene>
    <name evidence="1" type="ORF">PaecuDRAFT_3528</name>
</gene>
<name>E0ID26_9BACL</name>
<evidence type="ECO:0000313" key="1">
    <source>
        <dbReference type="EMBL" id="EFM09481.1"/>
    </source>
</evidence>
<sequence length="144" mass="15171">MARLLDARTSQGASYTNLGSTITLLANTPTIIGVVGLNTFGANGNIRVQFTGIAELLLPQPLASDTVIVLAIVRGTDMTGTSVAYTLHGTGNTVSPVQAITINASDFDVPYPPTNELVYTLFLFCTIDAIRIGMESFNAIAFSD</sequence>
<keyword evidence="2" id="KW-1185">Reference proteome</keyword>
<dbReference type="OrthoDB" id="2641610at2"/>
<dbReference type="RefSeq" id="WP_006039516.1">
    <property type="nucleotide sequence ID" value="NZ_AEDD01000010.1"/>
</dbReference>
<dbReference type="AlphaFoldDB" id="E0ID26"/>
<dbReference type="eggNOG" id="ENOG50306B6">
    <property type="taxonomic scope" value="Bacteria"/>
</dbReference>
<organism evidence="1 2">
    <name type="scientific">Paenibacillus curdlanolyticus YK9</name>
    <dbReference type="NCBI Taxonomy" id="717606"/>
    <lineage>
        <taxon>Bacteria</taxon>
        <taxon>Bacillati</taxon>
        <taxon>Bacillota</taxon>
        <taxon>Bacilli</taxon>
        <taxon>Bacillales</taxon>
        <taxon>Paenibacillaceae</taxon>
        <taxon>Paenibacillus</taxon>
    </lineage>
</organism>
<dbReference type="Proteomes" id="UP000005387">
    <property type="component" value="Unassembled WGS sequence"/>
</dbReference>
<reference evidence="1 2" key="1">
    <citation type="submission" date="2010-07" db="EMBL/GenBank/DDBJ databases">
        <title>The draft genome of Paenibacillus curdlanolyticus YK9.</title>
        <authorList>
            <consortium name="US DOE Joint Genome Institute (JGI-PGF)"/>
            <person name="Lucas S."/>
            <person name="Copeland A."/>
            <person name="Lapidus A."/>
            <person name="Cheng J.-F."/>
            <person name="Bruce D."/>
            <person name="Goodwin L."/>
            <person name="Pitluck S."/>
            <person name="Land M.L."/>
            <person name="Hauser L."/>
            <person name="Chang Y.-J."/>
            <person name="Jeffries C."/>
            <person name="Anderson I.J."/>
            <person name="Johnson E."/>
            <person name="Loganathan U."/>
            <person name="Mulhopadhyay B."/>
            <person name="Kyrpides N."/>
            <person name="Woyke T.J."/>
        </authorList>
    </citation>
    <scope>NUCLEOTIDE SEQUENCE [LARGE SCALE GENOMIC DNA]</scope>
    <source>
        <strain evidence="1 2">YK9</strain>
    </source>
</reference>